<evidence type="ECO:0000259" key="7">
    <source>
        <dbReference type="PROSITE" id="PS51387"/>
    </source>
</evidence>
<keyword evidence="3" id="KW-0285">Flavoprotein</keyword>
<dbReference type="InterPro" id="IPR016164">
    <property type="entry name" value="FAD-linked_Oxase-like_C"/>
</dbReference>
<dbReference type="PIRSF" id="PIRSF000136">
    <property type="entry name" value="LGO_GLO"/>
    <property type="match status" value="1"/>
</dbReference>
<dbReference type="InterPro" id="IPR016169">
    <property type="entry name" value="FAD-bd_PCMH_sub2"/>
</dbReference>
<sequence length="438" mass="47399">MFPVNDRRTWRNWGRTEAATPSSVSRPGSTEEVVELVGEAATTGRRLRPVGSGHSFSGIATPEDVQVELSDLRGLVGVDGHLVTLRGGTRLHEIPGLLAPHGLAMTNLGDIDRQTIAGATGTGTHGTGLRFGGIATQIVGATLVDGTGLVHTVRRGDPDMNAIAIGLGALGIVVDLTIECVPAFGLRAEQRSVGIDDAVEAFSERVTSTDHHEFYWFPHTGTALTKTNVRVPADTPFSGPGRIRRVFDDEVLSNGLFGALCELGARAPGLVPGIGKLAGAALSDRTVTASSAEVFTSPRRVRFREMEYAIPLDEIPAAMSEVRRMIDARRHRVSFPVEVRAAAADDLMVSTAAGRVSGYVAVHRYHRDDTRAAAAYFADVEAIMVGHGGRPHWGKMHTRDAAYLRRVYPRFDEFLAVRDRMDPHRVFSNRYLRRVLGD</sequence>
<dbReference type="SUPFAM" id="SSF55103">
    <property type="entry name" value="FAD-linked oxidases, C-terminal domain"/>
    <property type="match status" value="1"/>
</dbReference>
<organism evidence="8 9">
    <name type="scientific">Williamsia sterculiae</name>
    <dbReference type="NCBI Taxonomy" id="1344003"/>
    <lineage>
        <taxon>Bacteria</taxon>
        <taxon>Bacillati</taxon>
        <taxon>Actinomycetota</taxon>
        <taxon>Actinomycetes</taxon>
        <taxon>Mycobacteriales</taxon>
        <taxon>Nocardiaceae</taxon>
        <taxon>Williamsia</taxon>
    </lineage>
</organism>
<evidence type="ECO:0000256" key="2">
    <source>
        <dbReference type="ARBA" id="ARBA00005466"/>
    </source>
</evidence>
<accession>A0A1N7HCH4</accession>
<dbReference type="AlphaFoldDB" id="A0A1N7HCH4"/>
<dbReference type="InterPro" id="IPR016167">
    <property type="entry name" value="FAD-bd_PCMH_sub1"/>
</dbReference>
<reference evidence="8 9" key="1">
    <citation type="submission" date="2017-01" db="EMBL/GenBank/DDBJ databases">
        <authorList>
            <person name="Mah S.A."/>
            <person name="Swanson W.J."/>
            <person name="Moy G.W."/>
            <person name="Vacquier V.D."/>
        </authorList>
    </citation>
    <scope>NUCLEOTIDE SEQUENCE [LARGE SCALE GENOMIC DNA]</scope>
    <source>
        <strain evidence="8 9">CPCC 203464</strain>
    </source>
</reference>
<dbReference type="RefSeq" id="WP_407701240.1">
    <property type="nucleotide sequence ID" value="NZ_FTNT01000015.1"/>
</dbReference>
<dbReference type="GO" id="GO:0071949">
    <property type="term" value="F:FAD binding"/>
    <property type="evidence" value="ECO:0007669"/>
    <property type="project" value="InterPro"/>
</dbReference>
<dbReference type="Gene3D" id="3.30.43.10">
    <property type="entry name" value="Uridine Diphospho-n-acetylenolpyruvylglucosamine Reductase, domain 2"/>
    <property type="match status" value="1"/>
</dbReference>
<evidence type="ECO:0000256" key="3">
    <source>
        <dbReference type="ARBA" id="ARBA00022630"/>
    </source>
</evidence>
<dbReference type="InterPro" id="IPR006093">
    <property type="entry name" value="Oxy_OxRdtase_FAD_BS"/>
</dbReference>
<dbReference type="Proteomes" id="UP000186218">
    <property type="component" value="Unassembled WGS sequence"/>
</dbReference>
<dbReference type="NCBIfam" id="TIGR01679">
    <property type="entry name" value="bact_FAD_ox"/>
    <property type="match status" value="1"/>
</dbReference>
<feature type="domain" description="FAD-binding PCMH-type" evidence="7">
    <location>
        <begin position="17"/>
        <end position="183"/>
    </location>
</feature>
<evidence type="ECO:0000313" key="9">
    <source>
        <dbReference type="Proteomes" id="UP000186218"/>
    </source>
</evidence>
<dbReference type="InterPro" id="IPR007173">
    <property type="entry name" value="ALO_C"/>
</dbReference>
<name>A0A1N7HCH4_9NOCA</name>
<protein>
    <submittedName>
        <fullName evidence="8">FAD-linked oxidoreductase</fullName>
    </submittedName>
</protein>
<keyword evidence="4" id="KW-0060">Ascorbate biosynthesis</keyword>
<dbReference type="PROSITE" id="PS51387">
    <property type="entry name" value="FAD_PCMH"/>
    <property type="match status" value="1"/>
</dbReference>
<keyword evidence="6" id="KW-0560">Oxidoreductase</keyword>
<dbReference type="GO" id="GO:0080049">
    <property type="term" value="F:L-gulono-1,4-lactone dehydrogenase activity"/>
    <property type="evidence" value="ECO:0007669"/>
    <property type="project" value="TreeGrafter"/>
</dbReference>
<dbReference type="Gene3D" id="3.30.70.2520">
    <property type="match status" value="1"/>
</dbReference>
<evidence type="ECO:0000256" key="1">
    <source>
        <dbReference type="ARBA" id="ARBA00005147"/>
    </source>
</evidence>
<dbReference type="PROSITE" id="PS00862">
    <property type="entry name" value="OX2_COVAL_FAD"/>
    <property type="match status" value="1"/>
</dbReference>
<dbReference type="InterPro" id="IPR006094">
    <property type="entry name" value="Oxid_FAD_bind_N"/>
</dbReference>
<comment type="similarity">
    <text evidence="2">Belongs to the oxygen-dependent FAD-linked oxidoreductase family.</text>
</comment>
<dbReference type="InterPro" id="IPR016171">
    <property type="entry name" value="Vanillyl_alc_oxidase_C-sub2"/>
</dbReference>
<dbReference type="UniPathway" id="UPA00132"/>
<gene>
    <name evidence="8" type="ORF">SAMN05445060_3981</name>
</gene>
<dbReference type="GO" id="GO:0016020">
    <property type="term" value="C:membrane"/>
    <property type="evidence" value="ECO:0007669"/>
    <property type="project" value="InterPro"/>
</dbReference>
<dbReference type="Gene3D" id="3.30.465.10">
    <property type="match status" value="1"/>
</dbReference>
<evidence type="ECO:0000313" key="8">
    <source>
        <dbReference type="EMBL" id="SIS22584.1"/>
    </source>
</evidence>
<dbReference type="Pfam" id="PF01565">
    <property type="entry name" value="FAD_binding_4"/>
    <property type="match status" value="1"/>
</dbReference>
<dbReference type="PANTHER" id="PTHR43762">
    <property type="entry name" value="L-GULONOLACTONE OXIDASE"/>
    <property type="match status" value="1"/>
</dbReference>
<dbReference type="PANTHER" id="PTHR43762:SF1">
    <property type="entry name" value="D-ARABINONO-1,4-LACTONE OXIDASE"/>
    <property type="match status" value="1"/>
</dbReference>
<dbReference type="Pfam" id="PF04030">
    <property type="entry name" value="ALO"/>
    <property type="match status" value="1"/>
</dbReference>
<evidence type="ECO:0000256" key="4">
    <source>
        <dbReference type="ARBA" id="ARBA00022644"/>
    </source>
</evidence>
<dbReference type="InterPro" id="IPR016166">
    <property type="entry name" value="FAD-bd_PCMH"/>
</dbReference>
<comment type="pathway">
    <text evidence="1">Cofactor biosynthesis; L-ascorbate biosynthesis.</text>
</comment>
<dbReference type="GO" id="GO:0003885">
    <property type="term" value="F:D-arabinono-1,4-lactone oxidase activity"/>
    <property type="evidence" value="ECO:0007669"/>
    <property type="project" value="InterPro"/>
</dbReference>
<dbReference type="EMBL" id="FTNT01000015">
    <property type="protein sequence ID" value="SIS22584.1"/>
    <property type="molecule type" value="Genomic_DNA"/>
</dbReference>
<dbReference type="STRING" id="1344003.SAMN05445060_3981"/>
<evidence type="ECO:0000256" key="6">
    <source>
        <dbReference type="ARBA" id="ARBA00023002"/>
    </source>
</evidence>
<dbReference type="SUPFAM" id="SSF56176">
    <property type="entry name" value="FAD-binding/transporter-associated domain-like"/>
    <property type="match status" value="1"/>
</dbReference>
<keyword evidence="9" id="KW-1185">Reference proteome</keyword>
<proteinExistence type="inferred from homology"/>
<keyword evidence="5" id="KW-0274">FAD</keyword>
<dbReference type="InterPro" id="IPR036318">
    <property type="entry name" value="FAD-bd_PCMH-like_sf"/>
</dbReference>
<evidence type="ECO:0000256" key="5">
    <source>
        <dbReference type="ARBA" id="ARBA00022827"/>
    </source>
</evidence>
<dbReference type="Gene3D" id="1.10.45.10">
    <property type="entry name" value="Vanillyl-alcohol Oxidase, Chain A, domain 4"/>
    <property type="match status" value="1"/>
</dbReference>
<dbReference type="InterPro" id="IPR010031">
    <property type="entry name" value="FAD_lactone_oxidase-like"/>
</dbReference>
<dbReference type="GO" id="GO:0019853">
    <property type="term" value="P:L-ascorbic acid biosynthetic process"/>
    <property type="evidence" value="ECO:0007669"/>
    <property type="project" value="UniProtKB-UniPathway"/>
</dbReference>